<reference evidence="1 2" key="1">
    <citation type="journal article" date="2024" name="G3 (Bethesda)">
        <title>Genome assembly of Hibiscus sabdariffa L. provides insights into metabolisms of medicinal natural products.</title>
        <authorList>
            <person name="Kim T."/>
        </authorList>
    </citation>
    <scope>NUCLEOTIDE SEQUENCE [LARGE SCALE GENOMIC DNA]</scope>
    <source>
        <strain evidence="1">TK-2024</strain>
        <tissue evidence="1">Old leaves</tissue>
    </source>
</reference>
<dbReference type="SUPFAM" id="SSF117281">
    <property type="entry name" value="Kelch motif"/>
    <property type="match status" value="1"/>
</dbReference>
<dbReference type="Proteomes" id="UP001472677">
    <property type="component" value="Unassembled WGS sequence"/>
</dbReference>
<dbReference type="EMBL" id="JBBPBM010000024">
    <property type="protein sequence ID" value="KAK8542900.1"/>
    <property type="molecule type" value="Genomic_DNA"/>
</dbReference>
<comment type="caution">
    <text evidence="1">The sequence shown here is derived from an EMBL/GenBank/DDBJ whole genome shotgun (WGS) entry which is preliminary data.</text>
</comment>
<accession>A0ABR2DPJ0</accession>
<evidence type="ECO:0000313" key="1">
    <source>
        <dbReference type="EMBL" id="KAK8542900.1"/>
    </source>
</evidence>
<gene>
    <name evidence="1" type="ORF">V6N12_015478</name>
</gene>
<organism evidence="1 2">
    <name type="scientific">Hibiscus sabdariffa</name>
    <name type="common">roselle</name>
    <dbReference type="NCBI Taxonomy" id="183260"/>
    <lineage>
        <taxon>Eukaryota</taxon>
        <taxon>Viridiplantae</taxon>
        <taxon>Streptophyta</taxon>
        <taxon>Embryophyta</taxon>
        <taxon>Tracheophyta</taxon>
        <taxon>Spermatophyta</taxon>
        <taxon>Magnoliopsida</taxon>
        <taxon>eudicotyledons</taxon>
        <taxon>Gunneridae</taxon>
        <taxon>Pentapetalae</taxon>
        <taxon>rosids</taxon>
        <taxon>malvids</taxon>
        <taxon>Malvales</taxon>
        <taxon>Malvaceae</taxon>
        <taxon>Malvoideae</taxon>
        <taxon>Hibiscus</taxon>
    </lineage>
</organism>
<protein>
    <submittedName>
        <fullName evidence="1">Uncharacterized protein</fullName>
    </submittedName>
</protein>
<keyword evidence="2" id="KW-1185">Reference proteome</keyword>
<dbReference type="InterPro" id="IPR015915">
    <property type="entry name" value="Kelch-typ_b-propeller"/>
</dbReference>
<name>A0ABR2DPJ0_9ROSI</name>
<evidence type="ECO:0000313" key="2">
    <source>
        <dbReference type="Proteomes" id="UP001472677"/>
    </source>
</evidence>
<sequence>MELNHILFHNLPCIAGKKIPDPEFLGPLEVDKLPMDAWGNWCKDGVLCFGVNVDRMMKVYFVDPRNLVVYHVIDFDYMKCELPWKKAGCILSGSKIYILGGYGSLGDTPPIDVYFCNVSTPPEFLDGNYEWHWQKGPSLNSDKNTHEIFSLMGNIYVFSAPKKLDDDADLFEVLKYDRCRWEVLPSPSPLCFPLMLSGFHERKFTFISDKKIVISWNNDDDVFSWENDNDVLMYDAERNEWSTMTMSEKLHGRCGSYFTMHSLHAEETGLFDPSKEGISRLSDFCSQFTRVSLSTAADDEYPNYQFFQIKDKKFCFLALYYEGMKPCARVGTFGLEECDSDEDGSKLLYLKSCYRLTDMKFKDIVLTNNLSNTAFPLECCSYMGTFSYC</sequence>
<dbReference type="Gene3D" id="2.120.10.80">
    <property type="entry name" value="Kelch-type beta propeller"/>
    <property type="match status" value="1"/>
</dbReference>
<proteinExistence type="predicted"/>